<protein>
    <recommendedName>
        <fullName evidence="3">Retropepsin-like aspartic endopeptidase domain-containing protein</fullName>
    </recommendedName>
</protein>
<gene>
    <name evidence="4" type="ORF">VPAL9027_01913</name>
</gene>
<evidence type="ECO:0000259" key="3">
    <source>
        <dbReference type="Pfam" id="PF05618"/>
    </source>
</evidence>
<dbReference type="Pfam" id="PF05618">
    <property type="entry name" value="Zn_protease"/>
    <property type="match status" value="1"/>
</dbReference>
<name>A0A1R4B4T9_9VIBR</name>
<reference evidence="4 5" key="1">
    <citation type="submission" date="2017-02" db="EMBL/GenBank/DDBJ databases">
        <authorList>
            <person name="Peterson S.W."/>
        </authorList>
    </citation>
    <scope>NUCLEOTIDE SEQUENCE [LARGE SCALE GENOMIC DNA]</scope>
    <source>
        <strain evidence="4 5">CECT 9027</strain>
    </source>
</reference>
<evidence type="ECO:0000313" key="5">
    <source>
        <dbReference type="Proteomes" id="UP000189475"/>
    </source>
</evidence>
<dbReference type="RefSeq" id="WP_077314338.1">
    <property type="nucleotide sequence ID" value="NZ_AP024888.1"/>
</dbReference>
<dbReference type="OrthoDB" id="8546610at2"/>
<feature type="region of interest" description="Disordered" evidence="1">
    <location>
        <begin position="22"/>
        <end position="79"/>
    </location>
</feature>
<dbReference type="AlphaFoldDB" id="A0A1R4B4T9"/>
<dbReference type="PANTHER" id="PTHR38037:SF2">
    <property type="entry name" value="ATP-DEPENDENT ZINC PROTEASE DOMAIN-CONTAINING PROTEIN-RELATED"/>
    <property type="match status" value="1"/>
</dbReference>
<organism evidence="4 5">
    <name type="scientific">Vibrio palustris</name>
    <dbReference type="NCBI Taxonomy" id="1918946"/>
    <lineage>
        <taxon>Bacteria</taxon>
        <taxon>Pseudomonadati</taxon>
        <taxon>Pseudomonadota</taxon>
        <taxon>Gammaproteobacteria</taxon>
        <taxon>Vibrionales</taxon>
        <taxon>Vibrionaceae</taxon>
        <taxon>Vibrio</taxon>
    </lineage>
</organism>
<dbReference type="InterPro" id="IPR021109">
    <property type="entry name" value="Peptidase_aspartic_dom_sf"/>
</dbReference>
<dbReference type="Gene3D" id="2.40.70.10">
    <property type="entry name" value="Acid Proteases"/>
    <property type="match status" value="1"/>
</dbReference>
<dbReference type="InterPro" id="IPR008503">
    <property type="entry name" value="Asp_endopeptidase"/>
</dbReference>
<proteinExistence type="predicted"/>
<dbReference type="PANTHER" id="PTHR38037">
    <property type="entry name" value="ZN_PROTEASE DOMAIN-CONTAINING PROTEIN"/>
    <property type="match status" value="1"/>
</dbReference>
<dbReference type="PROSITE" id="PS51257">
    <property type="entry name" value="PROKAR_LIPOPROTEIN"/>
    <property type="match status" value="1"/>
</dbReference>
<dbReference type="STRING" id="1918946.VPAL9027_01913"/>
<evidence type="ECO:0000256" key="1">
    <source>
        <dbReference type="SAM" id="MobiDB-lite"/>
    </source>
</evidence>
<keyword evidence="5" id="KW-1185">Reference proteome</keyword>
<evidence type="ECO:0000256" key="2">
    <source>
        <dbReference type="SAM" id="SignalP"/>
    </source>
</evidence>
<dbReference type="EMBL" id="FUFT01000005">
    <property type="protein sequence ID" value="SJL83934.1"/>
    <property type="molecule type" value="Genomic_DNA"/>
</dbReference>
<dbReference type="Proteomes" id="UP000189475">
    <property type="component" value="Unassembled WGS sequence"/>
</dbReference>
<evidence type="ECO:0000313" key="4">
    <source>
        <dbReference type="EMBL" id="SJL83934.1"/>
    </source>
</evidence>
<sequence>MKQQWKILVPLMLSGGLMACTTTATQSPDTDAPTKKESSVEKDKATTPSAKKDVVERKKEKDSVVKNEQPKQKVVSKPKIVRPKVEGKKLSDGKLILGSKEWIHLPGLKENLDSRVDTGATTSSLSAVDVTPFERDGKDWVKFKVEHNGIKSEEVSMPVARWVRIKQANTEKGERRAVVNMWVEIGDLKEKTDFTLADRTHLSYPLLLGRSFFKDVAVVDVGRTYVQGKNLEHDGKKDDDKKMKTE</sequence>
<accession>A0A1R4B4T9</accession>
<keyword evidence="2" id="KW-0732">Signal</keyword>
<dbReference type="SUPFAM" id="SSF50630">
    <property type="entry name" value="Acid proteases"/>
    <property type="match status" value="1"/>
</dbReference>
<feature type="compositionally biased region" description="Basic and acidic residues" evidence="1">
    <location>
        <begin position="32"/>
        <end position="71"/>
    </location>
</feature>
<feature type="domain" description="Retropepsin-like aspartic endopeptidase" evidence="3">
    <location>
        <begin position="96"/>
        <end position="229"/>
    </location>
</feature>
<feature type="signal peptide" evidence="2">
    <location>
        <begin position="1"/>
        <end position="19"/>
    </location>
</feature>
<feature type="chain" id="PRO_5012074137" description="Retropepsin-like aspartic endopeptidase domain-containing protein" evidence="2">
    <location>
        <begin position="20"/>
        <end position="246"/>
    </location>
</feature>